<name>A0A9J5Z104_SOLCO</name>
<keyword evidence="5" id="KW-0539">Nucleus</keyword>
<feature type="non-terminal residue" evidence="8">
    <location>
        <position position="504"/>
    </location>
</feature>
<dbReference type="InterPro" id="IPR050142">
    <property type="entry name" value="MADS-box/MEF2_TF"/>
</dbReference>
<dbReference type="OrthoDB" id="1299655at2759"/>
<dbReference type="GO" id="GO:0005634">
    <property type="term" value="C:nucleus"/>
    <property type="evidence" value="ECO:0007669"/>
    <property type="project" value="UniProtKB-SubCell"/>
</dbReference>
<evidence type="ECO:0000313" key="9">
    <source>
        <dbReference type="Proteomes" id="UP000824120"/>
    </source>
</evidence>
<dbReference type="EMBL" id="JACXVP010000005">
    <property type="protein sequence ID" value="KAG5606611.1"/>
    <property type="molecule type" value="Genomic_DNA"/>
</dbReference>
<evidence type="ECO:0000256" key="6">
    <source>
        <dbReference type="SAM" id="Coils"/>
    </source>
</evidence>
<dbReference type="Proteomes" id="UP000824120">
    <property type="component" value="Chromosome 5"/>
</dbReference>
<sequence>FNPRQENHNNNYYNKAILSLISKQTHFSSPLSMARNKVNYALIEDARILKKSDELKTLCDVEVATVIYDPYINEPYTFPNNDVVRNTFIKFKEARTLERSKNMLTREEFTMQRIKKLEEQLQKVRKENRVREMTNEMYEVFKRKHSFVDMNPSDLNNLRCVTKKNLKHVHELMIKEADGEGSTSNSPQLIVEPMVPSRNNSEGQRDPSPLLFSQMFPRMVPQLFSPMPQHMDVGKPPGLTPSMPSTIMDSLIRSPMMDSLLTYHIVLLFLCCSTGMMMLQENHINYYYYKAILSHISKQKHLSSPLAMNRKKLNYVLIEDDSKRKVTYNKRLKGLLKISDELKTLCDVEVATVIYDPYRNEPYTFPNNDVVRNTYIKFKDFPTLERSKKVVTREEFTMQRIKKLEEQLQKARKENRVKEMKNEMYEVRELMIKEVDGESSTLNAPQPIVEPMVPNRNTSEGPMDPSPLLFSQMFPPMVPQLFSTMPQHMVVRKPPGLTLQCCQQ</sequence>
<dbReference type="GO" id="GO:0000981">
    <property type="term" value="F:DNA-binding transcription factor activity, RNA polymerase II-specific"/>
    <property type="evidence" value="ECO:0007669"/>
    <property type="project" value="InterPro"/>
</dbReference>
<dbReference type="Pfam" id="PF00319">
    <property type="entry name" value="SRF-TF"/>
    <property type="match status" value="2"/>
</dbReference>
<proteinExistence type="predicted"/>
<dbReference type="CDD" id="cd00266">
    <property type="entry name" value="MADS_SRF_like"/>
    <property type="match status" value="1"/>
</dbReference>
<evidence type="ECO:0000256" key="5">
    <source>
        <dbReference type="ARBA" id="ARBA00023242"/>
    </source>
</evidence>
<dbReference type="GO" id="GO:0046983">
    <property type="term" value="F:protein dimerization activity"/>
    <property type="evidence" value="ECO:0007669"/>
    <property type="project" value="InterPro"/>
</dbReference>
<dbReference type="GO" id="GO:0000987">
    <property type="term" value="F:cis-regulatory region sequence-specific DNA binding"/>
    <property type="evidence" value="ECO:0007669"/>
    <property type="project" value="InterPro"/>
</dbReference>
<feature type="coiled-coil region" evidence="6">
    <location>
        <begin position="394"/>
        <end position="430"/>
    </location>
</feature>
<dbReference type="SMART" id="SM00432">
    <property type="entry name" value="MADS"/>
    <property type="match status" value="2"/>
</dbReference>
<accession>A0A9J5Z104</accession>
<keyword evidence="6" id="KW-0175">Coiled coil</keyword>
<evidence type="ECO:0000256" key="1">
    <source>
        <dbReference type="ARBA" id="ARBA00004123"/>
    </source>
</evidence>
<dbReference type="GO" id="GO:0045944">
    <property type="term" value="P:positive regulation of transcription by RNA polymerase II"/>
    <property type="evidence" value="ECO:0007669"/>
    <property type="project" value="InterPro"/>
</dbReference>
<evidence type="ECO:0000313" key="8">
    <source>
        <dbReference type="EMBL" id="KAG5606611.1"/>
    </source>
</evidence>
<comment type="caution">
    <text evidence="8">The sequence shown here is derived from an EMBL/GenBank/DDBJ whole genome shotgun (WGS) entry which is preliminary data.</text>
</comment>
<comment type="subcellular location">
    <subcellularLocation>
        <location evidence="1">Nucleus</location>
    </subcellularLocation>
</comment>
<reference evidence="8 9" key="1">
    <citation type="submission" date="2020-09" db="EMBL/GenBank/DDBJ databases">
        <title>De no assembly of potato wild relative species, Solanum commersonii.</title>
        <authorList>
            <person name="Cho K."/>
        </authorList>
    </citation>
    <scope>NUCLEOTIDE SEQUENCE [LARGE SCALE GENOMIC DNA]</scope>
    <source>
        <strain evidence="8">LZ3.2</strain>
        <tissue evidence="8">Leaf</tissue>
    </source>
</reference>
<keyword evidence="4" id="KW-0804">Transcription</keyword>
<dbReference type="AlphaFoldDB" id="A0A9J5Z104"/>
<evidence type="ECO:0000256" key="3">
    <source>
        <dbReference type="ARBA" id="ARBA00023125"/>
    </source>
</evidence>
<feature type="domain" description="MADS-box" evidence="7">
    <location>
        <begin position="308"/>
        <end position="355"/>
    </location>
</feature>
<keyword evidence="9" id="KW-1185">Reference proteome</keyword>
<gene>
    <name evidence="8" type="ORF">H5410_028103</name>
</gene>
<keyword evidence="2" id="KW-0805">Transcription regulation</keyword>
<dbReference type="PANTHER" id="PTHR48019">
    <property type="entry name" value="SERUM RESPONSE FACTOR HOMOLOG"/>
    <property type="match status" value="1"/>
</dbReference>
<organism evidence="8 9">
    <name type="scientific">Solanum commersonii</name>
    <name type="common">Commerson's wild potato</name>
    <name type="synonym">Commerson's nightshade</name>
    <dbReference type="NCBI Taxonomy" id="4109"/>
    <lineage>
        <taxon>Eukaryota</taxon>
        <taxon>Viridiplantae</taxon>
        <taxon>Streptophyta</taxon>
        <taxon>Embryophyta</taxon>
        <taxon>Tracheophyta</taxon>
        <taxon>Spermatophyta</taxon>
        <taxon>Magnoliopsida</taxon>
        <taxon>eudicotyledons</taxon>
        <taxon>Gunneridae</taxon>
        <taxon>Pentapetalae</taxon>
        <taxon>asterids</taxon>
        <taxon>lamiids</taxon>
        <taxon>Solanales</taxon>
        <taxon>Solanaceae</taxon>
        <taxon>Solanoideae</taxon>
        <taxon>Solaneae</taxon>
        <taxon>Solanum</taxon>
    </lineage>
</organism>
<evidence type="ECO:0000256" key="2">
    <source>
        <dbReference type="ARBA" id="ARBA00023015"/>
    </source>
</evidence>
<dbReference type="Gene3D" id="3.40.1810.10">
    <property type="entry name" value="Transcription factor, MADS-box"/>
    <property type="match status" value="2"/>
</dbReference>
<evidence type="ECO:0000256" key="4">
    <source>
        <dbReference type="ARBA" id="ARBA00023163"/>
    </source>
</evidence>
<evidence type="ECO:0000259" key="7">
    <source>
        <dbReference type="PROSITE" id="PS50066"/>
    </source>
</evidence>
<keyword evidence="3" id="KW-0238">DNA-binding</keyword>
<dbReference type="InterPro" id="IPR036879">
    <property type="entry name" value="TF_MADSbox_sf"/>
</dbReference>
<dbReference type="PROSITE" id="PS50066">
    <property type="entry name" value="MADS_BOX_2"/>
    <property type="match status" value="1"/>
</dbReference>
<feature type="coiled-coil region" evidence="6">
    <location>
        <begin position="107"/>
        <end position="136"/>
    </location>
</feature>
<protein>
    <recommendedName>
        <fullName evidence="7">MADS-box domain-containing protein</fullName>
    </recommendedName>
</protein>
<dbReference type="PRINTS" id="PR00404">
    <property type="entry name" value="MADSDOMAIN"/>
</dbReference>
<dbReference type="SUPFAM" id="SSF55455">
    <property type="entry name" value="SRF-like"/>
    <property type="match status" value="2"/>
</dbReference>
<dbReference type="InterPro" id="IPR033897">
    <property type="entry name" value="SRF-like_MADS-box"/>
</dbReference>
<dbReference type="InterPro" id="IPR002100">
    <property type="entry name" value="TF_MADSbox"/>
</dbReference>